<feature type="region of interest" description="Disordered" evidence="5">
    <location>
        <begin position="212"/>
        <end position="232"/>
    </location>
</feature>
<feature type="transmembrane region" description="Helical" evidence="6">
    <location>
        <begin position="122"/>
        <end position="142"/>
    </location>
</feature>
<dbReference type="InterPro" id="IPR020846">
    <property type="entry name" value="MFS_dom"/>
</dbReference>
<keyword evidence="2 6" id="KW-0812">Transmembrane</keyword>
<evidence type="ECO:0000256" key="1">
    <source>
        <dbReference type="ARBA" id="ARBA00004651"/>
    </source>
</evidence>
<feature type="domain" description="Major facilitator superfamily (MFS) profile" evidence="7">
    <location>
        <begin position="27"/>
        <end position="442"/>
    </location>
</feature>
<dbReference type="Gene3D" id="1.20.1250.20">
    <property type="entry name" value="MFS general substrate transporter like domains"/>
    <property type="match status" value="2"/>
</dbReference>
<dbReference type="EMBL" id="JAAAHS010000003">
    <property type="protein sequence ID" value="NBE50027.1"/>
    <property type="molecule type" value="Genomic_DNA"/>
</dbReference>
<evidence type="ECO:0000313" key="9">
    <source>
        <dbReference type="Proteomes" id="UP000598297"/>
    </source>
</evidence>
<feature type="transmembrane region" description="Helical" evidence="6">
    <location>
        <begin position="60"/>
        <end position="80"/>
    </location>
</feature>
<feature type="transmembrane region" description="Helical" evidence="6">
    <location>
        <begin position="177"/>
        <end position="198"/>
    </location>
</feature>
<dbReference type="InterPro" id="IPR011701">
    <property type="entry name" value="MFS"/>
</dbReference>
<feature type="transmembrane region" description="Helical" evidence="6">
    <location>
        <begin position="149"/>
        <end position="171"/>
    </location>
</feature>
<reference evidence="8" key="1">
    <citation type="submission" date="2020-01" db="EMBL/GenBank/DDBJ databases">
        <title>Whole-genome analyses of novel actinobacteria.</title>
        <authorList>
            <person name="Sahin N."/>
        </authorList>
    </citation>
    <scope>NUCLEOTIDE SEQUENCE</scope>
    <source>
        <strain evidence="8">YC537</strain>
    </source>
</reference>
<gene>
    <name evidence="8" type="ORF">GUY60_00990</name>
</gene>
<comment type="caution">
    <text evidence="8">The sequence shown here is derived from an EMBL/GenBank/DDBJ whole genome shotgun (WGS) entry which is preliminary data.</text>
</comment>
<evidence type="ECO:0000256" key="2">
    <source>
        <dbReference type="ARBA" id="ARBA00022692"/>
    </source>
</evidence>
<evidence type="ECO:0000256" key="5">
    <source>
        <dbReference type="SAM" id="MobiDB-lite"/>
    </source>
</evidence>
<proteinExistence type="predicted"/>
<feature type="transmembrane region" description="Helical" evidence="6">
    <location>
        <begin position="320"/>
        <end position="340"/>
    </location>
</feature>
<dbReference type="GO" id="GO:0005886">
    <property type="term" value="C:plasma membrane"/>
    <property type="evidence" value="ECO:0007669"/>
    <property type="project" value="UniProtKB-SubCell"/>
</dbReference>
<feature type="transmembrane region" description="Helical" evidence="6">
    <location>
        <begin position="290"/>
        <end position="308"/>
    </location>
</feature>
<keyword evidence="4 6" id="KW-0472">Membrane</keyword>
<evidence type="ECO:0000313" key="8">
    <source>
        <dbReference type="EMBL" id="NBE50027.1"/>
    </source>
</evidence>
<comment type="subcellular location">
    <subcellularLocation>
        <location evidence="1">Cell membrane</location>
        <topology evidence="1">Multi-pass membrane protein</topology>
    </subcellularLocation>
</comment>
<evidence type="ECO:0000256" key="6">
    <source>
        <dbReference type="SAM" id="Phobius"/>
    </source>
</evidence>
<dbReference type="Pfam" id="PF07690">
    <property type="entry name" value="MFS_1"/>
    <property type="match status" value="1"/>
</dbReference>
<dbReference type="PROSITE" id="PS50850">
    <property type="entry name" value="MFS"/>
    <property type="match status" value="1"/>
</dbReference>
<dbReference type="RefSeq" id="WP_161692908.1">
    <property type="nucleotide sequence ID" value="NZ_JAAAHS010000003.1"/>
</dbReference>
<dbReference type="SUPFAM" id="SSF103473">
    <property type="entry name" value="MFS general substrate transporter"/>
    <property type="match status" value="1"/>
</dbReference>
<accession>A0A964UN81</accession>
<keyword evidence="3 6" id="KW-1133">Transmembrane helix</keyword>
<evidence type="ECO:0000256" key="4">
    <source>
        <dbReference type="ARBA" id="ARBA00023136"/>
    </source>
</evidence>
<keyword evidence="9" id="KW-1185">Reference proteome</keyword>
<feature type="transmembrane region" description="Helical" evidence="6">
    <location>
        <begin position="420"/>
        <end position="438"/>
    </location>
</feature>
<dbReference type="OrthoDB" id="4474610at2"/>
<evidence type="ECO:0000259" key="7">
    <source>
        <dbReference type="PROSITE" id="PS50850"/>
    </source>
</evidence>
<dbReference type="InterPro" id="IPR050382">
    <property type="entry name" value="MFS_Na/Anion_cotransporter"/>
</dbReference>
<dbReference type="PANTHER" id="PTHR11662">
    <property type="entry name" value="SOLUTE CARRIER FAMILY 17"/>
    <property type="match status" value="1"/>
</dbReference>
<dbReference type="GO" id="GO:0022857">
    <property type="term" value="F:transmembrane transporter activity"/>
    <property type="evidence" value="ECO:0007669"/>
    <property type="project" value="InterPro"/>
</dbReference>
<evidence type="ECO:0000256" key="3">
    <source>
        <dbReference type="ARBA" id="ARBA00022989"/>
    </source>
</evidence>
<dbReference type="InterPro" id="IPR036259">
    <property type="entry name" value="MFS_trans_sf"/>
</dbReference>
<dbReference type="Proteomes" id="UP000598297">
    <property type="component" value="Unassembled WGS sequence"/>
</dbReference>
<feature type="transmembrane region" description="Helical" evidence="6">
    <location>
        <begin position="250"/>
        <end position="270"/>
    </location>
</feature>
<protein>
    <submittedName>
        <fullName evidence="8">MFS transporter</fullName>
    </submittedName>
</protein>
<feature type="transmembrane region" description="Helical" evidence="6">
    <location>
        <begin position="92"/>
        <end position="116"/>
    </location>
</feature>
<organism evidence="8 9">
    <name type="scientific">Streptomyces boluensis</name>
    <dbReference type="NCBI Taxonomy" id="1775135"/>
    <lineage>
        <taxon>Bacteria</taxon>
        <taxon>Bacillati</taxon>
        <taxon>Actinomycetota</taxon>
        <taxon>Actinomycetes</taxon>
        <taxon>Kitasatosporales</taxon>
        <taxon>Streptomycetaceae</taxon>
        <taxon>Streptomyces</taxon>
    </lineage>
</organism>
<sequence>MTSHELTTPTAPPAGEPTHAGKRAWGITFTIVLLYVVNYADKAVLGIAAQPLSEELGLTHSQIGLIGSAFFLTFTIGGLLSGPLHRLVSMRWLLVLLAAAWAACMLPTVIAASFTVLLVSRLLLGLFEGPTLALVHTAIYAWHPKEKRALPSACITGSAAVAKILAAPALAAIAATWGWRTAFLTLAGVGAAWVLLWLPVWREGPYGAAATSGKRHGDASPEAEAADGGTVTAGEPAKVPWLRIFRTPTFLASTAAVFSAYGLSATVLTWLPSYFEQGLGYSQLQAGSMFAIPSVAGLVFIFGSTFISDRLMSRGASGRVLRGVVPGAALLVTFVSLVVLPHLGTPALAVATVSLGYGISTMTYPLFTSGISQLCPPSQLAGTLGVFTAIMSIGGLISPYLTGAIVDAAQTTADGYALSFQVYGAAAGIAGLLALLAVNPERDARRLLG</sequence>
<feature type="transmembrane region" description="Helical" evidence="6">
    <location>
        <begin position="379"/>
        <end position="400"/>
    </location>
</feature>
<dbReference type="AlphaFoldDB" id="A0A964UN81"/>
<dbReference type="PANTHER" id="PTHR11662:SF450">
    <property type="entry name" value="BLR1003 PROTEIN"/>
    <property type="match status" value="1"/>
</dbReference>
<name>A0A964UN81_9ACTN</name>
<feature type="transmembrane region" description="Helical" evidence="6">
    <location>
        <begin position="346"/>
        <end position="367"/>
    </location>
</feature>
<feature type="transmembrane region" description="Helical" evidence="6">
    <location>
        <begin position="24"/>
        <end position="40"/>
    </location>
</feature>